<sequence>MRLLEFGISRWDIWAYSSNSSYTVKSGYKLAAQAKEVEKVQAMNLNPGVLDLKRTIWNCNFTQDSLLLVACCFWCTSGGREVEYSGFKFRLAMQDMQVCNRVY</sequence>
<evidence type="ECO:0000313" key="2">
    <source>
        <dbReference type="EMBL" id="VDD04494.1"/>
    </source>
</evidence>
<dbReference type="EMBL" id="LR031575">
    <property type="protein sequence ID" value="VDD04494.1"/>
    <property type="molecule type" value="Genomic_DNA"/>
</dbReference>
<dbReference type="Gramene" id="A08p18020.2_BraZ1">
    <property type="protein sequence ID" value="A08p18020.2_BraZ1.CDS.1"/>
    <property type="gene ID" value="A08g18020.2_BraZ1"/>
</dbReference>
<dbReference type="EMBL" id="LS974624">
    <property type="protein sequence ID" value="CAG7898136.1"/>
    <property type="molecule type" value="Genomic_DNA"/>
</dbReference>
<name>A0A3P6BTS4_BRACM</name>
<gene>
    <name evidence="2" type="ORF">BRAA08T33580Z</name>
    <name evidence="1" type="ORF">BRAPAZ1V2_A08P18020.2</name>
</gene>
<accession>A0A3P6BTS4</accession>
<dbReference type="AlphaFoldDB" id="A0A3P6BTS4"/>
<organism evidence="2">
    <name type="scientific">Brassica campestris</name>
    <name type="common">Field mustard</name>
    <dbReference type="NCBI Taxonomy" id="3711"/>
    <lineage>
        <taxon>Eukaryota</taxon>
        <taxon>Viridiplantae</taxon>
        <taxon>Streptophyta</taxon>
        <taxon>Embryophyta</taxon>
        <taxon>Tracheophyta</taxon>
        <taxon>Spermatophyta</taxon>
        <taxon>Magnoliopsida</taxon>
        <taxon>eudicotyledons</taxon>
        <taxon>Gunneridae</taxon>
        <taxon>Pentapetalae</taxon>
        <taxon>rosids</taxon>
        <taxon>malvids</taxon>
        <taxon>Brassicales</taxon>
        <taxon>Brassicaceae</taxon>
        <taxon>Brassiceae</taxon>
        <taxon>Brassica</taxon>
    </lineage>
</organism>
<protein>
    <submittedName>
        <fullName evidence="1">Uncharacterized protein</fullName>
    </submittedName>
</protein>
<evidence type="ECO:0000313" key="1">
    <source>
        <dbReference type="EMBL" id="CAG7898136.1"/>
    </source>
</evidence>
<dbReference type="Proteomes" id="UP000694005">
    <property type="component" value="Chromosome A08"/>
</dbReference>
<proteinExistence type="predicted"/>
<reference evidence="2" key="1">
    <citation type="submission" date="2018-11" db="EMBL/GenBank/DDBJ databases">
        <authorList>
            <consortium name="Genoscope - CEA"/>
            <person name="William W."/>
        </authorList>
    </citation>
    <scope>NUCLEOTIDE SEQUENCE</scope>
</reference>